<dbReference type="Pfam" id="PF17615">
    <property type="entry name" value="C166"/>
    <property type="match status" value="1"/>
</dbReference>
<dbReference type="AlphaFoldDB" id="A0A3N4KN70"/>
<evidence type="ECO:0008006" key="4">
    <source>
        <dbReference type="Google" id="ProtNLM"/>
    </source>
</evidence>
<dbReference type="EMBL" id="ML119189">
    <property type="protein sequence ID" value="RPB07275.1"/>
    <property type="molecule type" value="Genomic_DNA"/>
</dbReference>
<reference evidence="2 3" key="1">
    <citation type="journal article" date="2018" name="Nat. Ecol. Evol.">
        <title>Pezizomycetes genomes reveal the molecular basis of ectomycorrhizal truffle lifestyle.</title>
        <authorList>
            <person name="Murat C."/>
            <person name="Payen T."/>
            <person name="Noel B."/>
            <person name="Kuo A."/>
            <person name="Morin E."/>
            <person name="Chen J."/>
            <person name="Kohler A."/>
            <person name="Krizsan K."/>
            <person name="Balestrini R."/>
            <person name="Da Silva C."/>
            <person name="Montanini B."/>
            <person name="Hainaut M."/>
            <person name="Levati E."/>
            <person name="Barry K.W."/>
            <person name="Belfiori B."/>
            <person name="Cichocki N."/>
            <person name="Clum A."/>
            <person name="Dockter R.B."/>
            <person name="Fauchery L."/>
            <person name="Guy J."/>
            <person name="Iotti M."/>
            <person name="Le Tacon F."/>
            <person name="Lindquist E.A."/>
            <person name="Lipzen A."/>
            <person name="Malagnac F."/>
            <person name="Mello A."/>
            <person name="Molinier V."/>
            <person name="Miyauchi S."/>
            <person name="Poulain J."/>
            <person name="Riccioni C."/>
            <person name="Rubini A."/>
            <person name="Sitrit Y."/>
            <person name="Splivallo R."/>
            <person name="Traeger S."/>
            <person name="Wang M."/>
            <person name="Zifcakova L."/>
            <person name="Wipf D."/>
            <person name="Zambonelli A."/>
            <person name="Paolocci F."/>
            <person name="Nowrousian M."/>
            <person name="Ottonello S."/>
            <person name="Baldrian P."/>
            <person name="Spatafora J.W."/>
            <person name="Henrissat B."/>
            <person name="Nagy L.G."/>
            <person name="Aury J.M."/>
            <person name="Wincker P."/>
            <person name="Grigoriev I.V."/>
            <person name="Bonfante P."/>
            <person name="Martin F.M."/>
        </authorList>
    </citation>
    <scope>NUCLEOTIDE SEQUENCE [LARGE SCALE GENOMIC DNA]</scope>
    <source>
        <strain evidence="2 3">CCBAS932</strain>
    </source>
</reference>
<protein>
    <recommendedName>
        <fullName evidence="4">UVI-1 protein</fullName>
    </recommendedName>
</protein>
<feature type="chain" id="PRO_5018222375" description="UVI-1 protein" evidence="1">
    <location>
        <begin position="20"/>
        <end position="186"/>
    </location>
</feature>
<keyword evidence="3" id="KW-1185">Reference proteome</keyword>
<organism evidence="2 3">
    <name type="scientific">Morchella conica CCBAS932</name>
    <dbReference type="NCBI Taxonomy" id="1392247"/>
    <lineage>
        <taxon>Eukaryota</taxon>
        <taxon>Fungi</taxon>
        <taxon>Dikarya</taxon>
        <taxon>Ascomycota</taxon>
        <taxon>Pezizomycotina</taxon>
        <taxon>Pezizomycetes</taxon>
        <taxon>Pezizales</taxon>
        <taxon>Morchellaceae</taxon>
        <taxon>Morchella</taxon>
    </lineage>
</organism>
<feature type="signal peptide" evidence="1">
    <location>
        <begin position="1"/>
        <end position="19"/>
    </location>
</feature>
<keyword evidence="1" id="KW-0732">Signal</keyword>
<dbReference type="Proteomes" id="UP000277580">
    <property type="component" value="Unassembled WGS sequence"/>
</dbReference>
<evidence type="ECO:0000313" key="3">
    <source>
        <dbReference type="Proteomes" id="UP000277580"/>
    </source>
</evidence>
<proteinExistence type="predicted"/>
<name>A0A3N4KN70_9PEZI</name>
<dbReference type="OrthoDB" id="5089392at2759"/>
<sequence length="186" mass="19961">MRFSTIIVGTLAAFGLVAAQATPAQQIVQAFKEITTLSDNLRIDTQKINLINAPLQGYKIAQGFAAIITRVGQASAMLSGGSSRKTRRQMAPLADADAQLVVGALTTFVQVHQALLNVVIGKHGLLTLIPFFEPIRQALVSLEATVDTFAFYLIAMIPTQKPAADTQFGSLTVTVKFAITTYEQPL</sequence>
<evidence type="ECO:0000313" key="2">
    <source>
        <dbReference type="EMBL" id="RPB07275.1"/>
    </source>
</evidence>
<accession>A0A3N4KN70</accession>
<gene>
    <name evidence="2" type="ORF">P167DRAFT_496043</name>
</gene>
<evidence type="ECO:0000256" key="1">
    <source>
        <dbReference type="SAM" id="SignalP"/>
    </source>
</evidence>
<dbReference type="InParanoid" id="A0A3N4KN70"/>